<dbReference type="GO" id="GO:0008535">
    <property type="term" value="P:respiratory chain complex IV assembly"/>
    <property type="evidence" value="ECO:0007669"/>
    <property type="project" value="InterPro"/>
</dbReference>
<evidence type="ECO:0000313" key="6">
    <source>
        <dbReference type="WBParaSite" id="ALUE_0000495501-mRNA-1"/>
    </source>
</evidence>
<dbReference type="Gene3D" id="3.40.50.11980">
    <property type="match status" value="1"/>
</dbReference>
<name>A0A0M3HRK7_ASCLU</name>
<dbReference type="AlphaFoldDB" id="A0A0M3HRK7"/>
<evidence type="ECO:0000313" key="5">
    <source>
        <dbReference type="Proteomes" id="UP000036681"/>
    </source>
</evidence>
<comment type="subcellular location">
    <subcellularLocation>
        <location evidence="1">Mitochondrion</location>
    </subcellularLocation>
</comment>
<dbReference type="WBParaSite" id="ALUE_0000495501-mRNA-1">
    <property type="protein sequence ID" value="ALUE_0000495501-mRNA-1"/>
    <property type="gene ID" value="ALUE_0000495501"/>
</dbReference>
<dbReference type="Gene3D" id="1.10.10.140">
    <property type="entry name" value="Cytochrome c oxidase, subunit VIb"/>
    <property type="match status" value="1"/>
</dbReference>
<protein>
    <submittedName>
        <fullName evidence="6">PRORP domain-containing protein</fullName>
    </submittedName>
</protein>
<keyword evidence="3" id="KW-1015">Disulfide bond</keyword>
<feature type="domain" description="PRORP" evidence="4">
    <location>
        <begin position="350"/>
        <end position="573"/>
    </location>
</feature>
<dbReference type="PANTHER" id="PTHR46690">
    <property type="entry name" value="CYTOCHROME C OXIDASE ASSEMBLY FACTOR 6 HOMOLOG"/>
    <property type="match status" value="1"/>
</dbReference>
<keyword evidence="2" id="KW-0496">Mitochondrion</keyword>
<proteinExistence type="predicted"/>
<dbReference type="PROSITE" id="PS51808">
    <property type="entry name" value="CHCH"/>
    <property type="match status" value="1"/>
</dbReference>
<dbReference type="SUPFAM" id="SSF47694">
    <property type="entry name" value="Cytochrome c oxidase subunit h"/>
    <property type="match status" value="1"/>
</dbReference>
<dbReference type="Proteomes" id="UP000036681">
    <property type="component" value="Unplaced"/>
</dbReference>
<evidence type="ECO:0000259" key="4">
    <source>
        <dbReference type="Pfam" id="PF16953"/>
    </source>
</evidence>
<dbReference type="Pfam" id="PF16953">
    <property type="entry name" value="PRORP"/>
    <property type="match status" value="1"/>
</dbReference>
<dbReference type="InterPro" id="IPR036549">
    <property type="entry name" value="CX6/COA6-like_sf"/>
</dbReference>
<evidence type="ECO:0000256" key="3">
    <source>
        <dbReference type="ARBA" id="ARBA00023157"/>
    </source>
</evidence>
<evidence type="ECO:0000256" key="1">
    <source>
        <dbReference type="ARBA" id="ARBA00004173"/>
    </source>
</evidence>
<dbReference type="GO" id="GO:0042775">
    <property type="term" value="P:mitochondrial ATP synthesis coupled electron transport"/>
    <property type="evidence" value="ECO:0007669"/>
    <property type="project" value="TreeGrafter"/>
</dbReference>
<keyword evidence="5" id="KW-1185">Reference proteome</keyword>
<dbReference type="InterPro" id="IPR031595">
    <property type="entry name" value="PRORP_C"/>
</dbReference>
<dbReference type="Pfam" id="PF02297">
    <property type="entry name" value="COX6B"/>
    <property type="match status" value="1"/>
</dbReference>
<accession>A0A0M3HRK7</accession>
<dbReference type="InterPro" id="IPR042289">
    <property type="entry name" value="COA6"/>
</dbReference>
<evidence type="ECO:0000256" key="2">
    <source>
        <dbReference type="ARBA" id="ARBA00023128"/>
    </source>
</evidence>
<dbReference type="PANTHER" id="PTHR46690:SF1">
    <property type="entry name" value="CYTOCHROME C OXIDASE ASSEMBLY FACTOR 6 HOMOLOG"/>
    <property type="match status" value="1"/>
</dbReference>
<reference evidence="6" key="1">
    <citation type="submission" date="2017-02" db="UniProtKB">
        <authorList>
            <consortium name="WormBaseParasite"/>
        </authorList>
    </citation>
    <scope>IDENTIFICATION</scope>
</reference>
<organism evidence="5 6">
    <name type="scientific">Ascaris lumbricoides</name>
    <name type="common">Giant roundworm</name>
    <dbReference type="NCBI Taxonomy" id="6252"/>
    <lineage>
        <taxon>Eukaryota</taxon>
        <taxon>Metazoa</taxon>
        <taxon>Ecdysozoa</taxon>
        <taxon>Nematoda</taxon>
        <taxon>Chromadorea</taxon>
        <taxon>Rhabditida</taxon>
        <taxon>Spirurina</taxon>
        <taxon>Ascaridomorpha</taxon>
        <taxon>Ascaridoidea</taxon>
        <taxon>Ascarididae</taxon>
        <taxon>Ascaris</taxon>
    </lineage>
</organism>
<sequence length="581" mass="65255">MSSGSSVGLKLSRKVCYESRDRFLECCDRNDGDESKCKNEKRTFEKDCPPSWVSHFIRKHKYLKYKDELSKEGFLPADQRHEEDILRDAAATAQNAIWCDSVEEICQRCPIFGSENCTSGQVDALPLVLQRLGVDWNDSLTKEGVAEFRKRPIVAADTNALSALRRFRLFNSARIYADVLRSCGVVPPVVHLELCRLLAAIHLEGAEKEKDGDLLQFLQAGLDDIPTPIKPTASILLTSCSTMPHIPSIPSNVIERNSLVACLLGRTLRDAHVKMFASLLRAERDYPIFSSEAVLKLMASRAAKSPSLAKMLLGRSVAERCAPSSSIVELFVQIIRASKVWHVREKAAISPEGICSACAHKLNERDELLEEEHWVLHKAVLALLEGGSEAFSSGSPAEIRALRSHVRSLPKVEDGGKTLVVDTLNLIHGRSVGPFYKMLLALLEEFPRIMLITRPGLRENFIRHLSTINVSVFVCNKLSEDDLFVLLAALETGPNCYVLTNDQFSDHRSRLDTSALPLFDKWTASRVVRYFGHTFRYKMPGKFTCFPHRTLNGFHIPVARIISPSIYEHDWMCIVKKRSKK</sequence>
<dbReference type="InterPro" id="IPR048280">
    <property type="entry name" value="COX6B-like"/>
</dbReference>
<dbReference type="GO" id="GO:0005739">
    <property type="term" value="C:mitochondrion"/>
    <property type="evidence" value="ECO:0007669"/>
    <property type="project" value="UniProtKB-SubCell"/>
</dbReference>